<feature type="region of interest" description="Disordered" evidence="5">
    <location>
        <begin position="195"/>
        <end position="295"/>
    </location>
</feature>
<feature type="transmembrane region" description="Helical" evidence="6">
    <location>
        <begin position="7"/>
        <end position="29"/>
    </location>
</feature>
<gene>
    <name evidence="8" type="ORF">GCM10009850_038710</name>
</gene>
<feature type="transmembrane region" description="Helical" evidence="6">
    <location>
        <begin position="432"/>
        <end position="451"/>
    </location>
</feature>
<dbReference type="SUPFAM" id="SSF103473">
    <property type="entry name" value="MFS general substrate transporter"/>
    <property type="match status" value="2"/>
</dbReference>
<feature type="transmembrane region" description="Helical" evidence="6">
    <location>
        <begin position="302"/>
        <end position="322"/>
    </location>
</feature>
<protein>
    <recommendedName>
        <fullName evidence="7">Major facilitator superfamily (MFS) profile domain-containing protein</fullName>
    </recommendedName>
</protein>
<evidence type="ECO:0000256" key="3">
    <source>
        <dbReference type="ARBA" id="ARBA00022989"/>
    </source>
</evidence>
<feature type="transmembrane region" description="Helical" evidence="6">
    <location>
        <begin position="98"/>
        <end position="120"/>
    </location>
</feature>
<feature type="transmembrane region" description="Helical" evidence="6">
    <location>
        <begin position="373"/>
        <end position="398"/>
    </location>
</feature>
<comment type="subcellular location">
    <subcellularLocation>
        <location evidence="1">Cell membrane</location>
        <topology evidence="1">Multi-pass membrane protein</topology>
    </subcellularLocation>
</comment>
<dbReference type="RefSeq" id="WP_344476554.1">
    <property type="nucleotide sequence ID" value="NZ_BAAAQX010000009.1"/>
</dbReference>
<dbReference type="PRINTS" id="PR01036">
    <property type="entry name" value="TCRTETB"/>
</dbReference>
<dbReference type="EMBL" id="BAAAQX010000009">
    <property type="protein sequence ID" value="GAA2208413.1"/>
    <property type="molecule type" value="Genomic_DNA"/>
</dbReference>
<proteinExistence type="predicted"/>
<comment type="caution">
    <text evidence="8">The sequence shown here is derived from an EMBL/GenBank/DDBJ whole genome shotgun (WGS) entry which is preliminary data.</text>
</comment>
<sequence>MSTRWAALPVLLAAVFVTTLDFYVANLAVPAIRADLGAGDAAVQLVIAGYGLAYAAGLIVSGRLGDLYGHRRTFAAGLALFTLASAGCGLAGGPATLVAARVGQGVAAALLAPQVLALLGRLYQGDDRARAFGWYGTAVGLAGLSGQVIGGMVVAVDPMGLGWRACFLVNVPICLTALALTGRLLPRPALAPTPLPYATSAKLSRTTSPHPRTTTSPPLPRTATSPPLPHSTTSPPLPRTATSPPLPRTAPARPSRATPAPPPHTTPASPSRTASAPPPRATPAPRSRAARGRARARLPHDLDLGGAVLVMAGLVAVVLPLAEGREQGWPGWAWACLAAAPLLLGAFVRRQRRLVADGRVPLLDLAVFREKGFAWGLVAVGLLFGTSAGLSFVLALHLQDGLGLTPLAAATVCTALNAGFFAASLLRPRGRLGAPVLVAGLALMYHAMGAGPLQVGVALLVTGAGMGLLMSPLLSSVLASVRPERSAAAAGVLGTVQEAGGVLGGTLTGAVFFAALDGGWQAAAQAGVTVLIVASLGVLAHSATRAPAHRAKRERRTAQRFT</sequence>
<keyword evidence="2 6" id="KW-0812">Transmembrane</keyword>
<evidence type="ECO:0000313" key="9">
    <source>
        <dbReference type="Proteomes" id="UP001499843"/>
    </source>
</evidence>
<dbReference type="InterPro" id="IPR036259">
    <property type="entry name" value="MFS_trans_sf"/>
</dbReference>
<feature type="transmembrane region" description="Helical" evidence="6">
    <location>
        <begin position="41"/>
        <end position="61"/>
    </location>
</feature>
<feature type="compositionally biased region" description="Low complexity" evidence="5">
    <location>
        <begin position="196"/>
        <end position="258"/>
    </location>
</feature>
<evidence type="ECO:0000256" key="2">
    <source>
        <dbReference type="ARBA" id="ARBA00022692"/>
    </source>
</evidence>
<feature type="transmembrane region" description="Helical" evidence="6">
    <location>
        <begin position="404"/>
        <end position="425"/>
    </location>
</feature>
<evidence type="ECO:0000256" key="5">
    <source>
        <dbReference type="SAM" id="MobiDB-lite"/>
    </source>
</evidence>
<evidence type="ECO:0000256" key="6">
    <source>
        <dbReference type="SAM" id="Phobius"/>
    </source>
</evidence>
<feature type="domain" description="Major facilitator superfamily (MFS) profile" evidence="7">
    <location>
        <begin position="7"/>
        <end position="552"/>
    </location>
</feature>
<feature type="transmembrane region" description="Helical" evidence="6">
    <location>
        <begin position="73"/>
        <end position="92"/>
    </location>
</feature>
<reference evidence="8 9" key="1">
    <citation type="journal article" date="2019" name="Int. J. Syst. Evol. Microbiol.">
        <title>The Global Catalogue of Microorganisms (GCM) 10K type strain sequencing project: providing services to taxonomists for standard genome sequencing and annotation.</title>
        <authorList>
            <consortium name="The Broad Institute Genomics Platform"/>
            <consortium name="The Broad Institute Genome Sequencing Center for Infectious Disease"/>
            <person name="Wu L."/>
            <person name="Ma J."/>
        </authorList>
    </citation>
    <scope>NUCLEOTIDE SEQUENCE [LARGE SCALE GENOMIC DNA]</scope>
    <source>
        <strain evidence="8 9">JCM 16114</strain>
    </source>
</reference>
<feature type="transmembrane region" description="Helical" evidence="6">
    <location>
        <begin position="161"/>
        <end position="180"/>
    </location>
</feature>
<evidence type="ECO:0000256" key="1">
    <source>
        <dbReference type="ARBA" id="ARBA00004651"/>
    </source>
</evidence>
<dbReference type="PANTHER" id="PTHR42718">
    <property type="entry name" value="MAJOR FACILITATOR SUPERFAMILY MULTIDRUG TRANSPORTER MFSC"/>
    <property type="match status" value="1"/>
</dbReference>
<keyword evidence="4 6" id="KW-0472">Membrane</keyword>
<keyword evidence="9" id="KW-1185">Reference proteome</keyword>
<dbReference type="InterPro" id="IPR020846">
    <property type="entry name" value="MFS_dom"/>
</dbReference>
<dbReference type="Gene3D" id="1.20.1720.10">
    <property type="entry name" value="Multidrug resistance protein D"/>
    <property type="match status" value="1"/>
</dbReference>
<feature type="transmembrane region" description="Helical" evidence="6">
    <location>
        <begin position="132"/>
        <end position="155"/>
    </location>
</feature>
<dbReference type="Proteomes" id="UP001499843">
    <property type="component" value="Unassembled WGS sequence"/>
</dbReference>
<dbReference type="Pfam" id="PF07690">
    <property type="entry name" value="MFS_1"/>
    <property type="match status" value="2"/>
</dbReference>
<organism evidence="8 9">
    <name type="scientific">Nonomuraea monospora</name>
    <dbReference type="NCBI Taxonomy" id="568818"/>
    <lineage>
        <taxon>Bacteria</taxon>
        <taxon>Bacillati</taxon>
        <taxon>Actinomycetota</taxon>
        <taxon>Actinomycetes</taxon>
        <taxon>Streptosporangiales</taxon>
        <taxon>Streptosporangiaceae</taxon>
        <taxon>Nonomuraea</taxon>
    </lineage>
</organism>
<feature type="compositionally biased region" description="Low complexity" evidence="5">
    <location>
        <begin position="266"/>
        <end position="275"/>
    </location>
</feature>
<evidence type="ECO:0000256" key="4">
    <source>
        <dbReference type="ARBA" id="ARBA00023136"/>
    </source>
</evidence>
<feature type="transmembrane region" description="Helical" evidence="6">
    <location>
        <begin position="328"/>
        <end position="348"/>
    </location>
</feature>
<name>A0ABN3CG71_9ACTN</name>
<evidence type="ECO:0000313" key="8">
    <source>
        <dbReference type="EMBL" id="GAA2208413.1"/>
    </source>
</evidence>
<keyword evidence="3 6" id="KW-1133">Transmembrane helix</keyword>
<dbReference type="Gene3D" id="1.20.1250.20">
    <property type="entry name" value="MFS general substrate transporter like domains"/>
    <property type="match status" value="1"/>
</dbReference>
<dbReference type="PROSITE" id="PS50850">
    <property type="entry name" value="MFS"/>
    <property type="match status" value="1"/>
</dbReference>
<evidence type="ECO:0000259" key="7">
    <source>
        <dbReference type="PROSITE" id="PS50850"/>
    </source>
</evidence>
<feature type="transmembrane region" description="Helical" evidence="6">
    <location>
        <begin position="491"/>
        <end position="516"/>
    </location>
</feature>
<feature type="transmembrane region" description="Helical" evidence="6">
    <location>
        <begin position="522"/>
        <end position="543"/>
    </location>
</feature>
<dbReference type="CDD" id="cd17321">
    <property type="entry name" value="MFS_MMR_MDR_like"/>
    <property type="match status" value="1"/>
</dbReference>
<feature type="transmembrane region" description="Helical" evidence="6">
    <location>
        <begin position="457"/>
        <end position="479"/>
    </location>
</feature>
<dbReference type="PANTHER" id="PTHR42718:SF39">
    <property type="entry name" value="ACTINORHODIN TRANSPORTER-RELATED"/>
    <property type="match status" value="1"/>
</dbReference>
<dbReference type="InterPro" id="IPR011701">
    <property type="entry name" value="MFS"/>
</dbReference>
<accession>A0ABN3CG71</accession>